<keyword evidence="2" id="KW-1185">Reference proteome</keyword>
<reference evidence="1 2" key="1">
    <citation type="journal article" date="2012" name="PLoS Pathog.">
        <title>The genome of the obligate intracellular parasite Trachipleistophora hominis: new insights into microsporidian genome dynamics and reductive evolution.</title>
        <authorList>
            <person name="Heinz E."/>
            <person name="Williams T.A."/>
            <person name="Nakjang S."/>
            <person name="Noel C.J."/>
            <person name="Swan D.C."/>
            <person name="Goldberg A.V."/>
            <person name="Harris S.R."/>
            <person name="Weinmaier T."/>
            <person name="Markert S."/>
            <person name="Becher D."/>
            <person name="Bernhardt J."/>
            <person name="Dagan T."/>
            <person name="Hacker C."/>
            <person name="Lucocq J.M."/>
            <person name="Schweder T."/>
            <person name="Rattei T."/>
            <person name="Hall N."/>
            <person name="Hirt R.P."/>
            <person name="Embley T.M."/>
        </authorList>
    </citation>
    <scope>NUCLEOTIDE SEQUENCE [LARGE SCALE GENOMIC DNA]</scope>
</reference>
<gene>
    <name evidence="1" type="ORF">THOM_0417</name>
</gene>
<dbReference type="InParanoid" id="L7K054"/>
<dbReference type="OMA" id="CAICTRI"/>
<organism evidence="1 2">
    <name type="scientific">Trachipleistophora hominis</name>
    <name type="common">Microsporidian parasite</name>
    <dbReference type="NCBI Taxonomy" id="72359"/>
    <lineage>
        <taxon>Eukaryota</taxon>
        <taxon>Fungi</taxon>
        <taxon>Fungi incertae sedis</taxon>
        <taxon>Microsporidia</taxon>
        <taxon>Pleistophoridae</taxon>
        <taxon>Trachipleistophora</taxon>
    </lineage>
</organism>
<evidence type="ECO:0000313" key="2">
    <source>
        <dbReference type="Proteomes" id="UP000011185"/>
    </source>
</evidence>
<protein>
    <submittedName>
        <fullName evidence="1">Uncharacterized protein</fullName>
    </submittedName>
</protein>
<dbReference type="VEuPathDB" id="MicrosporidiaDB:THOM_0417"/>
<accession>L7K054</accession>
<dbReference type="OrthoDB" id="2194095at2759"/>
<dbReference type="EMBL" id="JH993832">
    <property type="protein sequence ID" value="ELQ76696.1"/>
    <property type="molecule type" value="Genomic_DNA"/>
</dbReference>
<dbReference type="Proteomes" id="UP000011185">
    <property type="component" value="Unassembled WGS sequence"/>
</dbReference>
<proteinExistence type="predicted"/>
<dbReference type="AlphaFoldDB" id="L7K054"/>
<sequence>MYCIINMTRHGSSKHCIRAFASSLYAIPVFNTKLHSFVKMPSMVSFECLTPLLKIVTHEKSYKIQLLTVESHQTILNIFKHIGLVYRVTYRSMKNTFNLVYTNKLINVVINDTENDVFEYDAGACFILIGGCVVHGLLHVVFTFKQDEACEYLREMHLDEQYYMNEKNNKAKTLQGKKKGVLKRNTHPVDEQKTVCNAEIDLLIKKYYKFYTLTQLSSQMKPSKQQIIPDLSWLESALIFSLCYFKKFGDILRNIQKMNNEENNSFKILMALNKLVKYGFVKKRAGSYSLMLSKEGACAICTRIGYDLKKETEINGKC</sequence>
<evidence type="ECO:0000313" key="1">
    <source>
        <dbReference type="EMBL" id="ELQ76696.1"/>
    </source>
</evidence>
<dbReference type="HOGENOM" id="CLU_874885_0_0_1"/>
<name>L7K054_TRAHO</name>